<organism evidence="2 3">
    <name type="scientific">Triticum urartu</name>
    <name type="common">Red wild einkorn</name>
    <name type="synonym">Crithodium urartu</name>
    <dbReference type="NCBI Taxonomy" id="4572"/>
    <lineage>
        <taxon>Eukaryota</taxon>
        <taxon>Viridiplantae</taxon>
        <taxon>Streptophyta</taxon>
        <taxon>Embryophyta</taxon>
        <taxon>Tracheophyta</taxon>
        <taxon>Spermatophyta</taxon>
        <taxon>Magnoliopsida</taxon>
        <taxon>Liliopsida</taxon>
        <taxon>Poales</taxon>
        <taxon>Poaceae</taxon>
        <taxon>BOP clade</taxon>
        <taxon>Pooideae</taxon>
        <taxon>Triticodae</taxon>
        <taxon>Triticeae</taxon>
        <taxon>Triticinae</taxon>
        <taxon>Triticum</taxon>
    </lineage>
</organism>
<keyword evidence="3" id="KW-1185">Reference proteome</keyword>
<accession>A0A8R7PX45</accession>
<proteinExistence type="predicted"/>
<reference evidence="2" key="3">
    <citation type="submission" date="2022-06" db="UniProtKB">
        <authorList>
            <consortium name="EnsemblPlants"/>
        </authorList>
    </citation>
    <scope>IDENTIFICATION</scope>
</reference>
<dbReference type="Proteomes" id="UP000015106">
    <property type="component" value="Chromosome 3"/>
</dbReference>
<sequence length="75" mass="7840">MNLLLSIQSPCHIGIGSSERHSHGFLSLSHDETPGATLASAVVGDVLVGSSRRQDGLAPRNPLPRPATQLFLPTG</sequence>
<evidence type="ECO:0000256" key="1">
    <source>
        <dbReference type="SAM" id="MobiDB-lite"/>
    </source>
</evidence>
<evidence type="ECO:0000313" key="3">
    <source>
        <dbReference type="Proteomes" id="UP000015106"/>
    </source>
</evidence>
<evidence type="ECO:0000313" key="2">
    <source>
        <dbReference type="EnsemblPlants" id="TuG1812G0300005090.01.T01.cds245630"/>
    </source>
</evidence>
<reference evidence="2" key="2">
    <citation type="submission" date="2018-03" db="EMBL/GenBank/DDBJ databases">
        <title>The Triticum urartu genome reveals the dynamic nature of wheat genome evolution.</title>
        <authorList>
            <person name="Ling H."/>
            <person name="Ma B."/>
            <person name="Shi X."/>
            <person name="Liu H."/>
            <person name="Dong L."/>
            <person name="Sun H."/>
            <person name="Cao Y."/>
            <person name="Gao Q."/>
            <person name="Zheng S."/>
            <person name="Li Y."/>
            <person name="Yu Y."/>
            <person name="Du H."/>
            <person name="Qi M."/>
            <person name="Li Y."/>
            <person name="Yu H."/>
            <person name="Cui Y."/>
            <person name="Wang N."/>
            <person name="Chen C."/>
            <person name="Wu H."/>
            <person name="Zhao Y."/>
            <person name="Zhang J."/>
            <person name="Li Y."/>
            <person name="Zhou W."/>
            <person name="Zhang B."/>
            <person name="Hu W."/>
            <person name="Eijk M."/>
            <person name="Tang J."/>
            <person name="Witsenboer H."/>
            <person name="Zhao S."/>
            <person name="Li Z."/>
            <person name="Zhang A."/>
            <person name="Wang D."/>
            <person name="Liang C."/>
        </authorList>
    </citation>
    <scope>NUCLEOTIDE SEQUENCE [LARGE SCALE GENOMIC DNA]</scope>
    <source>
        <strain evidence="2">cv. G1812</strain>
    </source>
</reference>
<reference evidence="3" key="1">
    <citation type="journal article" date="2013" name="Nature">
        <title>Draft genome of the wheat A-genome progenitor Triticum urartu.</title>
        <authorList>
            <person name="Ling H.Q."/>
            <person name="Zhao S."/>
            <person name="Liu D."/>
            <person name="Wang J."/>
            <person name="Sun H."/>
            <person name="Zhang C."/>
            <person name="Fan H."/>
            <person name="Li D."/>
            <person name="Dong L."/>
            <person name="Tao Y."/>
            <person name="Gao C."/>
            <person name="Wu H."/>
            <person name="Li Y."/>
            <person name="Cui Y."/>
            <person name="Guo X."/>
            <person name="Zheng S."/>
            <person name="Wang B."/>
            <person name="Yu K."/>
            <person name="Liang Q."/>
            <person name="Yang W."/>
            <person name="Lou X."/>
            <person name="Chen J."/>
            <person name="Feng M."/>
            <person name="Jian J."/>
            <person name="Zhang X."/>
            <person name="Luo G."/>
            <person name="Jiang Y."/>
            <person name="Liu J."/>
            <person name="Wang Z."/>
            <person name="Sha Y."/>
            <person name="Zhang B."/>
            <person name="Wu H."/>
            <person name="Tang D."/>
            <person name="Shen Q."/>
            <person name="Xue P."/>
            <person name="Zou S."/>
            <person name="Wang X."/>
            <person name="Liu X."/>
            <person name="Wang F."/>
            <person name="Yang Y."/>
            <person name="An X."/>
            <person name="Dong Z."/>
            <person name="Zhang K."/>
            <person name="Zhang X."/>
            <person name="Luo M.C."/>
            <person name="Dvorak J."/>
            <person name="Tong Y."/>
            <person name="Wang J."/>
            <person name="Yang H."/>
            <person name="Li Z."/>
            <person name="Wang D."/>
            <person name="Zhang A."/>
            <person name="Wang J."/>
        </authorList>
    </citation>
    <scope>NUCLEOTIDE SEQUENCE</scope>
    <source>
        <strain evidence="3">cv. G1812</strain>
    </source>
</reference>
<name>A0A8R7PX45_TRIUA</name>
<dbReference type="Gramene" id="TuG1812G0300005090.01.T01">
    <property type="protein sequence ID" value="TuG1812G0300005090.01.T01.cds245630"/>
    <property type="gene ID" value="TuG1812G0300005090.01"/>
</dbReference>
<feature type="region of interest" description="Disordered" evidence="1">
    <location>
        <begin position="51"/>
        <end position="75"/>
    </location>
</feature>
<dbReference type="EnsemblPlants" id="TuG1812G0300005090.01.T01">
    <property type="protein sequence ID" value="TuG1812G0300005090.01.T01.cds245630"/>
    <property type="gene ID" value="TuG1812G0300005090.01"/>
</dbReference>
<protein>
    <submittedName>
        <fullName evidence="2">Uncharacterized protein</fullName>
    </submittedName>
</protein>
<dbReference type="AlphaFoldDB" id="A0A8R7PX45"/>